<keyword evidence="5 10" id="KW-0812">Transmembrane</keyword>
<name>A0ABZ2YCB4_9BACT</name>
<accession>A0ABZ2YCB4</accession>
<evidence type="ECO:0000256" key="8">
    <source>
        <dbReference type="ARBA" id="ARBA00023143"/>
    </source>
</evidence>
<protein>
    <recommendedName>
        <fullName evidence="9">Flagellar M-ring protein</fullName>
    </recommendedName>
</protein>
<gene>
    <name evidence="13" type="primary">fliF</name>
    <name evidence="13" type="ORF">QBE54_10220</name>
</gene>
<evidence type="ECO:0000256" key="5">
    <source>
        <dbReference type="ARBA" id="ARBA00022692"/>
    </source>
</evidence>
<keyword evidence="13" id="KW-0282">Flagellum</keyword>
<evidence type="ECO:0000313" key="13">
    <source>
        <dbReference type="EMBL" id="WZL75943.1"/>
    </source>
</evidence>
<dbReference type="Proteomes" id="UP001461341">
    <property type="component" value="Chromosome"/>
</dbReference>
<keyword evidence="13" id="KW-0966">Cell projection</keyword>
<proteinExistence type="inferred from homology"/>
<evidence type="ECO:0000256" key="10">
    <source>
        <dbReference type="SAM" id="Phobius"/>
    </source>
</evidence>
<evidence type="ECO:0000313" key="14">
    <source>
        <dbReference type="Proteomes" id="UP001461341"/>
    </source>
</evidence>
<feature type="domain" description="Flagellar M-ring N-terminal" evidence="11">
    <location>
        <begin position="39"/>
        <end position="212"/>
    </location>
</feature>
<evidence type="ECO:0000259" key="11">
    <source>
        <dbReference type="Pfam" id="PF01514"/>
    </source>
</evidence>
<dbReference type="InterPro" id="IPR045851">
    <property type="entry name" value="AMP-bd_C_sf"/>
</dbReference>
<comment type="similarity">
    <text evidence="3 9">Belongs to the FliF family.</text>
</comment>
<comment type="function">
    <text evidence="9">The M ring may be actively involved in energy transduction.</text>
</comment>
<evidence type="ECO:0000256" key="4">
    <source>
        <dbReference type="ARBA" id="ARBA00022475"/>
    </source>
</evidence>
<dbReference type="Gene3D" id="3.30.300.30">
    <property type="match status" value="1"/>
</dbReference>
<organism evidence="13 14">
    <name type="scientific">Thermatribacter velox</name>
    <dbReference type="NCBI Taxonomy" id="3039681"/>
    <lineage>
        <taxon>Bacteria</taxon>
        <taxon>Pseudomonadati</taxon>
        <taxon>Atribacterota</taxon>
        <taxon>Atribacteria</taxon>
        <taxon>Atribacterales</taxon>
        <taxon>Thermatribacteraceae</taxon>
        <taxon>Thermatribacter</taxon>
    </lineage>
</organism>
<keyword evidence="8 9" id="KW-0975">Bacterial flagellum</keyword>
<evidence type="ECO:0000256" key="7">
    <source>
        <dbReference type="ARBA" id="ARBA00023136"/>
    </source>
</evidence>
<comment type="subcellular location">
    <subcellularLocation>
        <location evidence="1 9">Bacterial flagellum basal body</location>
    </subcellularLocation>
    <subcellularLocation>
        <location evidence="2">Cell membrane</location>
        <topology evidence="2">Multi-pass membrane protein</topology>
    </subcellularLocation>
</comment>
<keyword evidence="4" id="KW-1003">Cell membrane</keyword>
<dbReference type="PIRSF" id="PIRSF004862">
    <property type="entry name" value="FliF"/>
    <property type="match status" value="1"/>
</dbReference>
<dbReference type="PANTHER" id="PTHR30046">
    <property type="entry name" value="FLAGELLAR M-RING PROTEIN"/>
    <property type="match status" value="1"/>
</dbReference>
<dbReference type="Pfam" id="PF01514">
    <property type="entry name" value="YscJ_FliF"/>
    <property type="match status" value="1"/>
</dbReference>
<dbReference type="EMBL" id="CP121689">
    <property type="protein sequence ID" value="WZL75943.1"/>
    <property type="molecule type" value="Genomic_DNA"/>
</dbReference>
<dbReference type="InterPro" id="IPR000067">
    <property type="entry name" value="FlgMring_FliF"/>
</dbReference>
<dbReference type="InterPro" id="IPR013556">
    <property type="entry name" value="Flag_M-ring_C"/>
</dbReference>
<evidence type="ECO:0000256" key="1">
    <source>
        <dbReference type="ARBA" id="ARBA00004117"/>
    </source>
</evidence>
<keyword evidence="7 10" id="KW-0472">Membrane</keyword>
<reference evidence="13 14" key="1">
    <citation type="submission" date="2023-03" db="EMBL/GenBank/DDBJ databases">
        <title>Novel Species.</title>
        <authorList>
            <person name="Ma S."/>
        </authorList>
    </citation>
    <scope>NUCLEOTIDE SEQUENCE [LARGE SCALE GENOMIC DNA]</scope>
    <source>
        <strain evidence="13 14">B11</strain>
    </source>
</reference>
<dbReference type="Pfam" id="PF08345">
    <property type="entry name" value="YscJ_FliF_C"/>
    <property type="match status" value="1"/>
</dbReference>
<keyword evidence="6 10" id="KW-1133">Transmembrane helix</keyword>
<dbReference type="InterPro" id="IPR006182">
    <property type="entry name" value="FliF_N_dom"/>
</dbReference>
<evidence type="ECO:0000256" key="2">
    <source>
        <dbReference type="ARBA" id="ARBA00004651"/>
    </source>
</evidence>
<evidence type="ECO:0000259" key="12">
    <source>
        <dbReference type="Pfam" id="PF08345"/>
    </source>
</evidence>
<dbReference type="PRINTS" id="PR01009">
    <property type="entry name" value="FLGMRINGFLIF"/>
</dbReference>
<dbReference type="RefSeq" id="WP_369018096.1">
    <property type="nucleotide sequence ID" value="NZ_CP121689.1"/>
</dbReference>
<feature type="transmembrane region" description="Helical" evidence="10">
    <location>
        <begin position="18"/>
        <end position="38"/>
    </location>
</feature>
<keyword evidence="14" id="KW-1185">Reference proteome</keyword>
<dbReference type="NCBIfam" id="TIGR00206">
    <property type="entry name" value="fliF"/>
    <property type="match status" value="1"/>
</dbReference>
<evidence type="ECO:0000256" key="9">
    <source>
        <dbReference type="PIRNR" id="PIRNR004862"/>
    </source>
</evidence>
<dbReference type="PANTHER" id="PTHR30046:SF0">
    <property type="entry name" value="FLAGELLAR M-RING PROTEIN"/>
    <property type="match status" value="1"/>
</dbReference>
<sequence length="521" mass="58168">MSSNFKKVWESMNQGQRVIALLLLVLLVGGLITLFMYSSKPDYALLYRSFSPEESGALVDKLEELGIPYRLSDGGTRIEVPQDKVYLARMKLAQEGFPQAGVGFELFDKNTFGLTSFLQKVNYQRALQGELERTIAQLEEVDGARVHITMPEESLFAEEEKLPTASVVLKLRPGTRLREDQVEAIARLVANSVEGLDASRVTILDDRGDILASGGGEESWGSITNLTATQLEMKKELESVITQRVQSMLEGVLGRRKAVVRASVELNFEQKEGEKEIYQPVAGNEGVIRSTQEEEEKYQGTPDTAGGAAGVASNIPVYGSEEEKQSGSYTRRNVTTNYEINRVLEKYAALPGDIKRLSVAVLVDSTLTPEDVGKIRRVVEVAAGIDPERGDSVVVETLPFNQDFWQEEERALKAQKFMELIDLVGRYGVPALLILVLYFIGRKVLVAVTAPQEVVAEVYGEEPLEYEEATEVTPLRSTPELSPEEKMRMEIQKRMEEEIKKLVEEKPDDAVKLIRNWLSEE</sequence>
<dbReference type="InterPro" id="IPR043427">
    <property type="entry name" value="YscJ/FliF"/>
</dbReference>
<keyword evidence="13" id="KW-0969">Cilium</keyword>
<evidence type="ECO:0000256" key="6">
    <source>
        <dbReference type="ARBA" id="ARBA00022989"/>
    </source>
</evidence>
<feature type="domain" description="Flagellar M-ring C-terminal" evidence="12">
    <location>
        <begin position="249"/>
        <end position="400"/>
    </location>
</feature>
<evidence type="ECO:0000256" key="3">
    <source>
        <dbReference type="ARBA" id="ARBA00007971"/>
    </source>
</evidence>